<reference evidence="2 3" key="1">
    <citation type="submission" date="2024-03" db="EMBL/GenBank/DDBJ databases">
        <title>Actinomycetospora sp. OC33-EN07, a novel actinomycete isolated from wild orchid (Aerides multiflora).</title>
        <authorList>
            <person name="Suriyachadkun C."/>
        </authorList>
    </citation>
    <scope>NUCLEOTIDE SEQUENCE [LARGE SCALE GENOMIC DNA]</scope>
    <source>
        <strain evidence="2 3">OC33-EN07</strain>
    </source>
</reference>
<feature type="transmembrane region" description="Helical" evidence="1">
    <location>
        <begin position="246"/>
        <end position="267"/>
    </location>
</feature>
<feature type="transmembrane region" description="Helical" evidence="1">
    <location>
        <begin position="118"/>
        <end position="143"/>
    </location>
</feature>
<keyword evidence="3" id="KW-1185">Reference proteome</keyword>
<feature type="transmembrane region" description="Helical" evidence="1">
    <location>
        <begin position="213"/>
        <end position="234"/>
    </location>
</feature>
<dbReference type="EMBL" id="JBBEGM010000008">
    <property type="protein sequence ID" value="MEJ2863348.1"/>
    <property type="molecule type" value="Genomic_DNA"/>
</dbReference>
<name>A0ABU8MA82_9PSEU</name>
<keyword evidence="1" id="KW-0472">Membrane</keyword>
<gene>
    <name evidence="2" type="ORF">WCD58_19425</name>
</gene>
<feature type="transmembrane region" description="Helical" evidence="1">
    <location>
        <begin position="155"/>
        <end position="178"/>
    </location>
</feature>
<evidence type="ECO:0000256" key="1">
    <source>
        <dbReference type="SAM" id="Phobius"/>
    </source>
</evidence>
<keyword evidence="1" id="KW-0812">Transmembrane</keyword>
<evidence type="ECO:0008006" key="4">
    <source>
        <dbReference type="Google" id="ProtNLM"/>
    </source>
</evidence>
<proteinExistence type="predicted"/>
<accession>A0ABU8MA82</accession>
<keyword evidence="1" id="KW-1133">Transmembrane helix</keyword>
<evidence type="ECO:0000313" key="3">
    <source>
        <dbReference type="Proteomes" id="UP001369736"/>
    </source>
</evidence>
<protein>
    <recommendedName>
        <fullName evidence="4">Glycosyl transferase</fullName>
    </recommendedName>
</protein>
<evidence type="ECO:0000313" key="2">
    <source>
        <dbReference type="EMBL" id="MEJ2863348.1"/>
    </source>
</evidence>
<comment type="caution">
    <text evidence="2">The sequence shown here is derived from an EMBL/GenBank/DDBJ whole genome shotgun (WGS) entry which is preliminary data.</text>
</comment>
<sequence>MTLAEPVARPTADDGPRRARVRLPGWPFAAALYAVASVALHHRVLADLDHRATGWVSADSSLFTWWLRWTPFAVGHGQDPLLTTWIGAPAGVNALWNTSVPVLGALLAPITLTAGPTAAFNVGMMLGPVASALACYLALGAWVRSRPARTLGGALYGFGPFVVAHGAVGHLNLVWAVLPPVLLWAVRAILVEQRHPWRDGALLGLAIALQMGLYTQTVALGAVVVLVVAVVLAVRWPGQVLPRLPALGRSLLATLAMVGAICAYPLWLLLAGPSRPQGQIRAPETASTDLAALVAPPPSLALPLGWEDLGARLAAVLPSEASAYLGIPLLVVCVATVLLVRSPPVRVVAVGGLVALVVSLGPRLRLAGTDTGVPLPGTWLHAVPLVGQAEPVRYGVFVALAVAVLVAVAVDRALRAPPRVRIPLVMGLLAAAATWIPADALEATDASSPAFFAAGAPGLSTADVVATVPRATVAWVGGARPMLWQADAGMAYRQVGGYFIGSAPGRPVLLEAEASAFDTLGGDPAAARRDLDRLGVTVVLVVPQPDVDVPAAVRWTRQVTGVPGEVRDGVWVFRR</sequence>
<organism evidence="2 3">
    <name type="scientific">Actinomycetospora flava</name>
    <dbReference type="NCBI Taxonomy" id="3129232"/>
    <lineage>
        <taxon>Bacteria</taxon>
        <taxon>Bacillati</taxon>
        <taxon>Actinomycetota</taxon>
        <taxon>Actinomycetes</taxon>
        <taxon>Pseudonocardiales</taxon>
        <taxon>Pseudonocardiaceae</taxon>
        <taxon>Actinomycetospora</taxon>
    </lineage>
</organism>
<dbReference type="Proteomes" id="UP001369736">
    <property type="component" value="Unassembled WGS sequence"/>
</dbReference>
<dbReference type="RefSeq" id="WP_337704711.1">
    <property type="nucleotide sequence ID" value="NZ_JBBEGM010000008.1"/>
</dbReference>
<feature type="transmembrane region" description="Helical" evidence="1">
    <location>
        <begin position="392"/>
        <end position="410"/>
    </location>
</feature>
<feature type="transmembrane region" description="Helical" evidence="1">
    <location>
        <begin position="347"/>
        <end position="366"/>
    </location>
</feature>
<feature type="transmembrane region" description="Helical" evidence="1">
    <location>
        <begin position="321"/>
        <end position="340"/>
    </location>
</feature>